<sequence>MNPWTDRGDAYARSFGSLCAGTVDHLLDATGSGTLLDAGCGTGTLAVQAESRGRSVTAIDSEASMVDLARSRLHGPVLRASLPHLPFPDASFDAVAANFVINHVGRPAESVAELARVTRPSGPVAMTIWPAPEPDGWQGFIGEIFEAAGVVPIPRQDLDPTLDFERTSAGLEGLARGAGLEVVSASDLRWTWSVRPDDLWAGIEGGIAGAGATYSAQSDRVRRAASGIFENRCGKAVDHVGHLSFPVRAACVVAERR</sequence>
<accession>A0ABS1BA30</accession>
<reference evidence="2 3" key="1">
    <citation type="submission" date="2020-12" db="EMBL/GenBank/DDBJ databases">
        <title>Brachybacterium sp. MASK1Z-5, whole genome shotgun sequence.</title>
        <authorList>
            <person name="Tuo L."/>
        </authorList>
    </citation>
    <scope>NUCLEOTIDE SEQUENCE [LARGE SCALE GENOMIC DNA]</scope>
    <source>
        <strain evidence="2 3">MASK1Z-5</strain>
    </source>
</reference>
<dbReference type="GO" id="GO:0008168">
    <property type="term" value="F:methyltransferase activity"/>
    <property type="evidence" value="ECO:0007669"/>
    <property type="project" value="UniProtKB-KW"/>
</dbReference>
<evidence type="ECO:0000313" key="3">
    <source>
        <dbReference type="Proteomes" id="UP000612352"/>
    </source>
</evidence>
<dbReference type="CDD" id="cd02440">
    <property type="entry name" value="AdoMet_MTases"/>
    <property type="match status" value="1"/>
</dbReference>
<comment type="caution">
    <text evidence="2">The sequence shown here is derived from an EMBL/GenBank/DDBJ whole genome shotgun (WGS) entry which is preliminary data.</text>
</comment>
<dbReference type="RefSeq" id="WP_200502141.1">
    <property type="nucleotide sequence ID" value="NZ_JAEDAJ010000004.1"/>
</dbReference>
<dbReference type="InterPro" id="IPR029063">
    <property type="entry name" value="SAM-dependent_MTases_sf"/>
</dbReference>
<name>A0ABS1BA30_9MICO</name>
<evidence type="ECO:0000259" key="1">
    <source>
        <dbReference type="Pfam" id="PF08241"/>
    </source>
</evidence>
<dbReference type="PANTHER" id="PTHR43591">
    <property type="entry name" value="METHYLTRANSFERASE"/>
    <property type="match status" value="1"/>
</dbReference>
<gene>
    <name evidence="2" type="ORF">I8D64_08830</name>
</gene>
<evidence type="ECO:0000313" key="2">
    <source>
        <dbReference type="EMBL" id="MBK0331506.1"/>
    </source>
</evidence>
<proteinExistence type="predicted"/>
<dbReference type="SUPFAM" id="SSF53335">
    <property type="entry name" value="S-adenosyl-L-methionine-dependent methyltransferases"/>
    <property type="match status" value="1"/>
</dbReference>
<feature type="domain" description="Methyltransferase type 11" evidence="1">
    <location>
        <begin position="36"/>
        <end position="125"/>
    </location>
</feature>
<keyword evidence="2" id="KW-0808">Transferase</keyword>
<dbReference type="GO" id="GO:0032259">
    <property type="term" value="P:methylation"/>
    <property type="evidence" value="ECO:0007669"/>
    <property type="project" value="UniProtKB-KW"/>
</dbReference>
<dbReference type="Pfam" id="PF08241">
    <property type="entry name" value="Methyltransf_11"/>
    <property type="match status" value="1"/>
</dbReference>
<dbReference type="Gene3D" id="3.40.50.150">
    <property type="entry name" value="Vaccinia Virus protein VP39"/>
    <property type="match status" value="1"/>
</dbReference>
<keyword evidence="3" id="KW-1185">Reference proteome</keyword>
<dbReference type="EMBL" id="JAEDAJ010000004">
    <property type="protein sequence ID" value="MBK0331506.1"/>
    <property type="molecule type" value="Genomic_DNA"/>
</dbReference>
<protein>
    <submittedName>
        <fullName evidence="2">Class I SAM-dependent methyltransferase</fullName>
    </submittedName>
</protein>
<dbReference type="InterPro" id="IPR013216">
    <property type="entry name" value="Methyltransf_11"/>
</dbReference>
<dbReference type="PANTHER" id="PTHR43591:SF24">
    <property type="entry name" value="2-METHOXY-6-POLYPRENYL-1,4-BENZOQUINOL METHYLASE, MITOCHONDRIAL"/>
    <property type="match status" value="1"/>
</dbReference>
<keyword evidence="2" id="KW-0489">Methyltransferase</keyword>
<organism evidence="2 3">
    <name type="scientific">Brachybacterium halotolerans</name>
    <dbReference type="NCBI Taxonomy" id="2795215"/>
    <lineage>
        <taxon>Bacteria</taxon>
        <taxon>Bacillati</taxon>
        <taxon>Actinomycetota</taxon>
        <taxon>Actinomycetes</taxon>
        <taxon>Micrococcales</taxon>
        <taxon>Dermabacteraceae</taxon>
        <taxon>Brachybacterium</taxon>
    </lineage>
</organism>
<dbReference type="Proteomes" id="UP000612352">
    <property type="component" value="Unassembled WGS sequence"/>
</dbReference>